<dbReference type="NCBIfam" id="TIGR00229">
    <property type="entry name" value="sensory_box"/>
    <property type="match status" value="1"/>
</dbReference>
<dbReference type="NCBIfam" id="TIGR00254">
    <property type="entry name" value="GGDEF"/>
    <property type="match status" value="1"/>
</dbReference>
<dbReference type="InterPro" id="IPR035919">
    <property type="entry name" value="EAL_sf"/>
</dbReference>
<evidence type="ECO:0000259" key="3">
    <source>
        <dbReference type="PROSITE" id="PS50883"/>
    </source>
</evidence>
<dbReference type="Pfam" id="PF00563">
    <property type="entry name" value="EAL"/>
    <property type="match status" value="1"/>
</dbReference>
<dbReference type="Gene3D" id="3.20.20.450">
    <property type="entry name" value="EAL domain"/>
    <property type="match status" value="1"/>
</dbReference>
<dbReference type="PROSITE" id="PS50883">
    <property type="entry name" value="EAL"/>
    <property type="match status" value="1"/>
</dbReference>
<proteinExistence type="predicted"/>
<dbReference type="PROSITE" id="PS50887">
    <property type="entry name" value="GGDEF"/>
    <property type="match status" value="1"/>
</dbReference>
<reference evidence="6" key="1">
    <citation type="submission" date="2020-12" db="EMBL/GenBank/DDBJ databases">
        <authorList>
            <person name="Huq M.A."/>
        </authorList>
    </citation>
    <scope>NUCLEOTIDE SEQUENCE</scope>
    <source>
        <strain evidence="6">MAHUQ-46</strain>
    </source>
</reference>
<dbReference type="SMART" id="SM00267">
    <property type="entry name" value="GGDEF"/>
    <property type="match status" value="1"/>
</dbReference>
<dbReference type="CDD" id="cd01949">
    <property type="entry name" value="GGDEF"/>
    <property type="match status" value="1"/>
</dbReference>
<dbReference type="Gene3D" id="3.30.450.20">
    <property type="entry name" value="PAS domain"/>
    <property type="match status" value="1"/>
</dbReference>
<accession>A0A934J0S6</accession>
<evidence type="ECO:0000313" key="7">
    <source>
        <dbReference type="Proteomes" id="UP000640274"/>
    </source>
</evidence>
<evidence type="ECO:0000259" key="4">
    <source>
        <dbReference type="PROSITE" id="PS50887"/>
    </source>
</evidence>
<gene>
    <name evidence="6" type="ORF">JFN88_16045</name>
</gene>
<evidence type="ECO:0000313" key="6">
    <source>
        <dbReference type="EMBL" id="MBJ6362731.1"/>
    </source>
</evidence>
<dbReference type="PROSITE" id="PS50112">
    <property type="entry name" value="PAS"/>
    <property type="match status" value="1"/>
</dbReference>
<dbReference type="GO" id="GO:0016020">
    <property type="term" value="C:membrane"/>
    <property type="evidence" value="ECO:0007669"/>
    <property type="project" value="UniProtKB-UniRule"/>
</dbReference>
<dbReference type="InterPro" id="IPR035965">
    <property type="entry name" value="PAS-like_dom_sf"/>
</dbReference>
<feature type="domain" description="GGDEF" evidence="4">
    <location>
        <begin position="405"/>
        <end position="539"/>
    </location>
</feature>
<sequence>MNHTEHLQGTYNSMLIFISYLIAVAASYSALDLAGRVRKTKGKARQIWLICGAISMGLGIWSMHFVGMLAFSLPVQVLYNLTLVLISVLLAGVASYIALYIVGRGDLGPRKLLTGGLLMATAISGMHYTGMAAMMIGIAYNVILVGASILVALTASLAALYLIFKVGQNETSSAVWYKLGSGLLMGAAIAGMHYIGMEAANFYENELSGMGNEMRLEQGVLAYLIAAGTLIMLSLTLLGTFVNRRLSQKDWAIQENEVWYRSLYDNNTDGIIAVDLDGRMINFNPAVTQITGLKFADYQFRPVSSLQFLMAEGNSWEQRSPQRYDATFQRADGEQLELKAIHVPIVIEEKAVGHYIIMKDVTEEKRSQERIEHLAYHDELTGLPNRRKFNQMLSQMIEQSREDGKGFAVMVLDLDRFKLINDSLGHTYGDILLQEMSSRMVASIAGKAVMLSRLGGDEFTLLCPGFMDEQEAACLAEQIIKALSVPYRLKDNDFYVTASIGIAIYPHHGDDGVKLLKYADAAMYEVKKQGKNGYHFFSRQLNDEMIEKIRLEGDLRKAIERNELTLYYQPQFWSQDNRIIGVEALIRWHHPDKGVISPSLLIHIAEESGMIYEIGNWVLRTACSQMVQWHKEGGPLIPVSVNLSSQQFHHANLVENIQQILRETGLEPRYLELEITESMMMDADLSTGVLNELNNLGIRISLDDFGTGYSSLSYLKLFPIHKLKIDRSFIADITHNENDKALVATIIAMAQNLKMDVIAEGIETKDQLDILTANECHEIQGYYFSKPLPANEVEKVFFEPARIAAPST</sequence>
<dbReference type="AlphaFoldDB" id="A0A934J0S6"/>
<dbReference type="FunFam" id="3.20.20.450:FF:000001">
    <property type="entry name" value="Cyclic di-GMP phosphodiesterase yahA"/>
    <property type="match status" value="1"/>
</dbReference>
<dbReference type="PANTHER" id="PTHR44757:SF2">
    <property type="entry name" value="BIOFILM ARCHITECTURE MAINTENANCE PROTEIN MBAA"/>
    <property type="match status" value="1"/>
</dbReference>
<evidence type="ECO:0000256" key="1">
    <source>
        <dbReference type="PROSITE-ProRule" id="PRU00244"/>
    </source>
</evidence>
<dbReference type="InterPro" id="IPR043128">
    <property type="entry name" value="Rev_trsase/Diguanyl_cyclase"/>
</dbReference>
<evidence type="ECO:0000259" key="2">
    <source>
        <dbReference type="PROSITE" id="PS50112"/>
    </source>
</evidence>
<dbReference type="SUPFAM" id="SSF55073">
    <property type="entry name" value="Nucleotide cyclase"/>
    <property type="match status" value="1"/>
</dbReference>
<keyword evidence="7" id="KW-1185">Reference proteome</keyword>
<feature type="transmembrane region" description="Helical" evidence="1">
    <location>
        <begin position="220"/>
        <end position="242"/>
    </location>
</feature>
<dbReference type="InterPro" id="IPR000160">
    <property type="entry name" value="GGDEF_dom"/>
</dbReference>
<dbReference type="PROSITE" id="PS50924">
    <property type="entry name" value="MHYT"/>
    <property type="match status" value="1"/>
</dbReference>
<feature type="transmembrane region" description="Helical" evidence="1">
    <location>
        <begin position="77"/>
        <end position="100"/>
    </location>
</feature>
<keyword evidence="1" id="KW-0472">Membrane</keyword>
<dbReference type="InterPro" id="IPR052155">
    <property type="entry name" value="Biofilm_reg_signaling"/>
</dbReference>
<dbReference type="InterPro" id="IPR000014">
    <property type="entry name" value="PAS"/>
</dbReference>
<dbReference type="InterPro" id="IPR029787">
    <property type="entry name" value="Nucleotide_cyclase"/>
</dbReference>
<feature type="transmembrane region" description="Helical" evidence="1">
    <location>
        <begin position="47"/>
        <end position="71"/>
    </location>
</feature>
<dbReference type="Pfam" id="PF13426">
    <property type="entry name" value="PAS_9"/>
    <property type="match status" value="1"/>
</dbReference>
<dbReference type="CDD" id="cd01948">
    <property type="entry name" value="EAL"/>
    <property type="match status" value="1"/>
</dbReference>
<dbReference type="SUPFAM" id="SSF55785">
    <property type="entry name" value="PYP-like sensor domain (PAS domain)"/>
    <property type="match status" value="1"/>
</dbReference>
<dbReference type="CDD" id="cd00130">
    <property type="entry name" value="PAS"/>
    <property type="match status" value="1"/>
</dbReference>
<feature type="transmembrane region" description="Helical" evidence="1">
    <location>
        <begin position="14"/>
        <end position="35"/>
    </location>
</feature>
<dbReference type="InterPro" id="IPR005330">
    <property type="entry name" value="MHYT_dom"/>
</dbReference>
<feature type="transmembrane region" description="Helical" evidence="1">
    <location>
        <begin position="142"/>
        <end position="163"/>
    </location>
</feature>
<feature type="domain" description="PAS" evidence="2">
    <location>
        <begin position="256"/>
        <end position="293"/>
    </location>
</feature>
<dbReference type="SUPFAM" id="SSF141868">
    <property type="entry name" value="EAL domain-like"/>
    <property type="match status" value="1"/>
</dbReference>
<dbReference type="Proteomes" id="UP000640274">
    <property type="component" value="Unassembled WGS sequence"/>
</dbReference>
<dbReference type="InterPro" id="IPR001633">
    <property type="entry name" value="EAL_dom"/>
</dbReference>
<keyword evidence="1" id="KW-1133">Transmembrane helix</keyword>
<evidence type="ECO:0000259" key="5">
    <source>
        <dbReference type="PROSITE" id="PS50924"/>
    </source>
</evidence>
<feature type="transmembrane region" description="Helical" evidence="1">
    <location>
        <begin position="112"/>
        <end position="136"/>
    </location>
</feature>
<dbReference type="Pfam" id="PF00990">
    <property type="entry name" value="GGDEF"/>
    <property type="match status" value="1"/>
</dbReference>
<protein>
    <submittedName>
        <fullName evidence="6">EAL domain-containing protein</fullName>
    </submittedName>
</protein>
<dbReference type="Gene3D" id="3.30.70.270">
    <property type="match status" value="1"/>
</dbReference>
<dbReference type="PANTHER" id="PTHR44757">
    <property type="entry name" value="DIGUANYLATE CYCLASE DGCP"/>
    <property type="match status" value="1"/>
</dbReference>
<organism evidence="6 7">
    <name type="scientific">Paenibacillus roseus</name>
    <dbReference type="NCBI Taxonomy" id="2798579"/>
    <lineage>
        <taxon>Bacteria</taxon>
        <taxon>Bacillati</taxon>
        <taxon>Bacillota</taxon>
        <taxon>Bacilli</taxon>
        <taxon>Bacillales</taxon>
        <taxon>Paenibacillaceae</taxon>
        <taxon>Paenibacillus</taxon>
    </lineage>
</organism>
<feature type="domain" description="EAL" evidence="3">
    <location>
        <begin position="548"/>
        <end position="801"/>
    </location>
</feature>
<dbReference type="SMART" id="SM00052">
    <property type="entry name" value="EAL"/>
    <property type="match status" value="1"/>
</dbReference>
<dbReference type="EMBL" id="JAELUP010000089">
    <property type="protein sequence ID" value="MBJ6362731.1"/>
    <property type="molecule type" value="Genomic_DNA"/>
</dbReference>
<name>A0A934J0S6_9BACL</name>
<dbReference type="Pfam" id="PF03707">
    <property type="entry name" value="MHYT"/>
    <property type="match status" value="2"/>
</dbReference>
<keyword evidence="1" id="KW-0812">Transmembrane</keyword>
<feature type="domain" description="MHYT" evidence="5">
    <location>
        <begin position="11"/>
        <end position="203"/>
    </location>
</feature>
<dbReference type="RefSeq" id="WP_199020270.1">
    <property type="nucleotide sequence ID" value="NZ_JAELUP010000089.1"/>
</dbReference>
<comment type="caution">
    <text evidence="6">The sequence shown here is derived from an EMBL/GenBank/DDBJ whole genome shotgun (WGS) entry which is preliminary data.</text>
</comment>